<comment type="subcellular location">
    <subcellularLocation>
        <location evidence="1">Cell inner membrane</location>
        <topology evidence="1">Single-pass membrane protein</topology>
        <orientation evidence="1">Periplasmic side</orientation>
    </subcellularLocation>
</comment>
<evidence type="ECO:0000313" key="13">
    <source>
        <dbReference type="EMBL" id="NJC25453.1"/>
    </source>
</evidence>
<dbReference type="PROSITE" id="PS52015">
    <property type="entry name" value="TONB_CTD"/>
    <property type="match status" value="1"/>
</dbReference>
<keyword evidence="4" id="KW-1003">Cell membrane</keyword>
<dbReference type="PANTHER" id="PTHR33446">
    <property type="entry name" value="PROTEIN TONB-RELATED"/>
    <property type="match status" value="1"/>
</dbReference>
<feature type="transmembrane region" description="Helical" evidence="11">
    <location>
        <begin position="6"/>
        <end position="29"/>
    </location>
</feature>
<comment type="similarity">
    <text evidence="2">Belongs to the TonB family.</text>
</comment>
<gene>
    <name evidence="13" type="ORF">GGR27_000934</name>
</gene>
<dbReference type="SUPFAM" id="SSF74653">
    <property type="entry name" value="TolA/TonB C-terminal domain"/>
    <property type="match status" value="1"/>
</dbReference>
<keyword evidence="5" id="KW-0997">Cell inner membrane</keyword>
<keyword evidence="9 11" id="KW-0472">Membrane</keyword>
<keyword evidence="6 11" id="KW-0812">Transmembrane</keyword>
<dbReference type="Proteomes" id="UP000770785">
    <property type="component" value="Unassembled WGS sequence"/>
</dbReference>
<evidence type="ECO:0000256" key="6">
    <source>
        <dbReference type="ARBA" id="ARBA00022692"/>
    </source>
</evidence>
<evidence type="ECO:0000256" key="3">
    <source>
        <dbReference type="ARBA" id="ARBA00022448"/>
    </source>
</evidence>
<feature type="region of interest" description="Disordered" evidence="10">
    <location>
        <begin position="147"/>
        <end position="170"/>
    </location>
</feature>
<protein>
    <submittedName>
        <fullName evidence="13">Protein TonB</fullName>
    </submittedName>
</protein>
<dbReference type="Gene3D" id="3.30.1150.10">
    <property type="match status" value="1"/>
</dbReference>
<comment type="caution">
    <text evidence="13">The sequence shown here is derived from an EMBL/GenBank/DDBJ whole genome shotgun (WGS) entry which is preliminary data.</text>
</comment>
<feature type="transmembrane region" description="Helical" evidence="11">
    <location>
        <begin position="57"/>
        <end position="75"/>
    </location>
</feature>
<evidence type="ECO:0000256" key="10">
    <source>
        <dbReference type="SAM" id="MobiDB-lite"/>
    </source>
</evidence>
<evidence type="ECO:0000313" key="14">
    <source>
        <dbReference type="Proteomes" id="UP000770785"/>
    </source>
</evidence>
<dbReference type="InterPro" id="IPR051045">
    <property type="entry name" value="TonB-dependent_transducer"/>
</dbReference>
<evidence type="ECO:0000256" key="1">
    <source>
        <dbReference type="ARBA" id="ARBA00004383"/>
    </source>
</evidence>
<keyword evidence="8 11" id="KW-1133">Transmembrane helix</keyword>
<evidence type="ECO:0000256" key="8">
    <source>
        <dbReference type="ARBA" id="ARBA00022989"/>
    </source>
</evidence>
<evidence type="ECO:0000256" key="5">
    <source>
        <dbReference type="ARBA" id="ARBA00022519"/>
    </source>
</evidence>
<dbReference type="InterPro" id="IPR037682">
    <property type="entry name" value="TonB_C"/>
</dbReference>
<accession>A0ABX0X8Z4</accession>
<feature type="domain" description="TonB C-terminal" evidence="12">
    <location>
        <begin position="201"/>
        <end position="295"/>
    </location>
</feature>
<dbReference type="NCBIfam" id="TIGR01352">
    <property type="entry name" value="tonB_Cterm"/>
    <property type="match status" value="1"/>
</dbReference>
<keyword evidence="14" id="KW-1185">Reference proteome</keyword>
<dbReference type="PRINTS" id="PR01374">
    <property type="entry name" value="TONBPROTEIN"/>
</dbReference>
<reference evidence="13 14" key="1">
    <citation type="submission" date="2020-03" db="EMBL/GenBank/DDBJ databases">
        <title>Genomic Encyclopedia of Type Strains, Phase IV (KMG-IV): sequencing the most valuable type-strain genomes for metagenomic binning, comparative biology and taxonomic classification.</title>
        <authorList>
            <person name="Goeker M."/>
        </authorList>
    </citation>
    <scope>NUCLEOTIDE SEQUENCE [LARGE SCALE GENOMIC DNA]</scope>
    <source>
        <strain evidence="13 14">DSM 105096</strain>
    </source>
</reference>
<sequence>MLLTTFSGTAVLLGLSALGILVIASIFLLKFVVRRQRATESTQSVDHKQVYRYRESIHGFALCVAIAGSALAINWTSPAQDQTFSAITFDVDEILELTIPPTGTPPPPPPPPPPPVIEPVATELVEEPEPFQSLDIDPLELVAPPGPPLHKNLAPASAPTPAALPPPPEDYGNGDPILFVEHMPTFGTSCVELSGPARRACSDKALLSFIYEHIKYPALARENGIQGNVVLSFVVERDGSVSSIEALREVAGGCTNEAISALKAINEEGQRFTPGIQNMQPVRVKFTMPIQFKLQ</sequence>
<dbReference type="RefSeq" id="WP_168036203.1">
    <property type="nucleotide sequence ID" value="NZ_JAATJH010000001.1"/>
</dbReference>
<keyword evidence="7" id="KW-0653">Protein transport</keyword>
<organism evidence="13 14">
    <name type="scientific">Neolewinella antarctica</name>
    <dbReference type="NCBI Taxonomy" id="442734"/>
    <lineage>
        <taxon>Bacteria</taxon>
        <taxon>Pseudomonadati</taxon>
        <taxon>Bacteroidota</taxon>
        <taxon>Saprospiria</taxon>
        <taxon>Saprospirales</taxon>
        <taxon>Lewinellaceae</taxon>
        <taxon>Neolewinella</taxon>
    </lineage>
</organism>
<evidence type="ECO:0000256" key="7">
    <source>
        <dbReference type="ARBA" id="ARBA00022927"/>
    </source>
</evidence>
<evidence type="ECO:0000256" key="4">
    <source>
        <dbReference type="ARBA" id="ARBA00022475"/>
    </source>
</evidence>
<dbReference type="InterPro" id="IPR003538">
    <property type="entry name" value="TonB"/>
</dbReference>
<dbReference type="EMBL" id="JAATJH010000001">
    <property type="protein sequence ID" value="NJC25453.1"/>
    <property type="molecule type" value="Genomic_DNA"/>
</dbReference>
<dbReference type="PANTHER" id="PTHR33446:SF2">
    <property type="entry name" value="PROTEIN TONB"/>
    <property type="match status" value="1"/>
</dbReference>
<dbReference type="InterPro" id="IPR006260">
    <property type="entry name" value="TonB/TolA_C"/>
</dbReference>
<evidence type="ECO:0000256" key="2">
    <source>
        <dbReference type="ARBA" id="ARBA00006555"/>
    </source>
</evidence>
<evidence type="ECO:0000256" key="11">
    <source>
        <dbReference type="SAM" id="Phobius"/>
    </source>
</evidence>
<name>A0ABX0X8Z4_9BACT</name>
<keyword evidence="3" id="KW-0813">Transport</keyword>
<evidence type="ECO:0000259" key="12">
    <source>
        <dbReference type="PROSITE" id="PS52015"/>
    </source>
</evidence>
<dbReference type="Pfam" id="PF03544">
    <property type="entry name" value="TonB_C"/>
    <property type="match status" value="1"/>
</dbReference>
<proteinExistence type="inferred from homology"/>
<evidence type="ECO:0000256" key="9">
    <source>
        <dbReference type="ARBA" id="ARBA00023136"/>
    </source>
</evidence>